<dbReference type="EMBL" id="SMKW01000009">
    <property type="protein sequence ID" value="TDD53373.1"/>
    <property type="molecule type" value="Genomic_DNA"/>
</dbReference>
<dbReference type="Gene3D" id="1.10.10.10">
    <property type="entry name" value="Winged helix-like DNA-binding domain superfamily/Winged helix DNA-binding domain"/>
    <property type="match status" value="1"/>
</dbReference>
<dbReference type="InterPro" id="IPR036388">
    <property type="entry name" value="WH-like_DNA-bd_sf"/>
</dbReference>
<comment type="caution">
    <text evidence="5">The sequence shown here is derived from an EMBL/GenBank/DDBJ whole genome shotgun (WGS) entry which is preliminary data.</text>
</comment>
<feature type="domain" description="HTH hxlR-type" evidence="4">
    <location>
        <begin position="16"/>
        <end position="115"/>
    </location>
</feature>
<sequence length="160" mass="17805">MPRQSPTLARALENPCAIVRSLGVLSDSWSFLIVREAFLSTRTFAQFRERLGIASDVLSARLSALVEHGVLQKSPYREPGQRSRDAYDLTPAGEELKVVMVAMQQWGEAHVRQRKEPRVLPVTTDTRERVRAGLLDPHGRIVPDTEVAFVRTNAAEAAST</sequence>
<dbReference type="AlphaFoldDB" id="A0A4R4Z5N5"/>
<evidence type="ECO:0000313" key="5">
    <source>
        <dbReference type="EMBL" id="TDD53373.1"/>
    </source>
</evidence>
<organism evidence="5 6">
    <name type="scientific">Saccharopolyspora elongata</name>
    <dbReference type="NCBI Taxonomy" id="2530387"/>
    <lineage>
        <taxon>Bacteria</taxon>
        <taxon>Bacillati</taxon>
        <taxon>Actinomycetota</taxon>
        <taxon>Actinomycetes</taxon>
        <taxon>Pseudonocardiales</taxon>
        <taxon>Pseudonocardiaceae</taxon>
        <taxon>Saccharopolyspora</taxon>
    </lineage>
</organism>
<gene>
    <name evidence="5" type="ORF">E1288_09695</name>
</gene>
<protein>
    <submittedName>
        <fullName evidence="5">Transcriptional regulator</fullName>
    </submittedName>
</protein>
<dbReference type="RefSeq" id="WP_132483472.1">
    <property type="nucleotide sequence ID" value="NZ_SMKW01000009.1"/>
</dbReference>
<dbReference type="SUPFAM" id="SSF46785">
    <property type="entry name" value="Winged helix' DNA-binding domain"/>
    <property type="match status" value="1"/>
</dbReference>
<dbReference type="GO" id="GO:0003677">
    <property type="term" value="F:DNA binding"/>
    <property type="evidence" value="ECO:0007669"/>
    <property type="project" value="UniProtKB-KW"/>
</dbReference>
<evidence type="ECO:0000256" key="1">
    <source>
        <dbReference type="ARBA" id="ARBA00023015"/>
    </source>
</evidence>
<dbReference type="Proteomes" id="UP000294947">
    <property type="component" value="Unassembled WGS sequence"/>
</dbReference>
<evidence type="ECO:0000259" key="4">
    <source>
        <dbReference type="PROSITE" id="PS51118"/>
    </source>
</evidence>
<proteinExistence type="predicted"/>
<dbReference type="Pfam" id="PF01638">
    <property type="entry name" value="HxlR"/>
    <property type="match status" value="1"/>
</dbReference>
<evidence type="ECO:0000313" key="6">
    <source>
        <dbReference type="Proteomes" id="UP000294947"/>
    </source>
</evidence>
<dbReference type="OrthoDB" id="5181972at2"/>
<dbReference type="PANTHER" id="PTHR33204">
    <property type="entry name" value="TRANSCRIPTIONAL REGULATOR, MARR FAMILY"/>
    <property type="match status" value="1"/>
</dbReference>
<reference evidence="5 6" key="1">
    <citation type="submission" date="2019-03" db="EMBL/GenBank/DDBJ databases">
        <title>Draft genome sequences of novel Actinobacteria.</title>
        <authorList>
            <person name="Sahin N."/>
            <person name="Ay H."/>
            <person name="Saygin H."/>
        </authorList>
    </citation>
    <scope>NUCLEOTIDE SEQUENCE [LARGE SCALE GENOMIC DNA]</scope>
    <source>
        <strain evidence="5 6">7K502</strain>
    </source>
</reference>
<evidence type="ECO:0000256" key="3">
    <source>
        <dbReference type="ARBA" id="ARBA00023163"/>
    </source>
</evidence>
<accession>A0A4R4Z5N5</accession>
<evidence type="ECO:0000256" key="2">
    <source>
        <dbReference type="ARBA" id="ARBA00023125"/>
    </source>
</evidence>
<dbReference type="InterPro" id="IPR002577">
    <property type="entry name" value="HTH_HxlR"/>
</dbReference>
<dbReference type="PROSITE" id="PS51118">
    <property type="entry name" value="HTH_HXLR"/>
    <property type="match status" value="1"/>
</dbReference>
<keyword evidence="6" id="KW-1185">Reference proteome</keyword>
<keyword evidence="2" id="KW-0238">DNA-binding</keyword>
<keyword evidence="3" id="KW-0804">Transcription</keyword>
<keyword evidence="1" id="KW-0805">Transcription regulation</keyword>
<dbReference type="InterPro" id="IPR036390">
    <property type="entry name" value="WH_DNA-bd_sf"/>
</dbReference>
<name>A0A4R4Z5N5_9PSEU</name>
<dbReference type="PANTHER" id="PTHR33204:SF18">
    <property type="entry name" value="TRANSCRIPTIONAL REGULATORY PROTEIN"/>
    <property type="match status" value="1"/>
</dbReference>